<accession>A0A9Q3HBM8</accession>
<keyword evidence="2" id="KW-1185">Reference proteome</keyword>
<dbReference type="Proteomes" id="UP000765509">
    <property type="component" value="Unassembled WGS sequence"/>
</dbReference>
<proteinExistence type="predicted"/>
<dbReference type="EMBL" id="AVOT02015245">
    <property type="protein sequence ID" value="MBW0499388.1"/>
    <property type="molecule type" value="Genomic_DNA"/>
</dbReference>
<name>A0A9Q3HBM8_9BASI</name>
<comment type="caution">
    <text evidence="1">The sequence shown here is derived from an EMBL/GenBank/DDBJ whole genome shotgun (WGS) entry which is preliminary data.</text>
</comment>
<reference evidence="1" key="1">
    <citation type="submission" date="2021-03" db="EMBL/GenBank/DDBJ databases">
        <title>Draft genome sequence of rust myrtle Austropuccinia psidii MF-1, a brazilian biotype.</title>
        <authorList>
            <person name="Quecine M.C."/>
            <person name="Pachon D.M.R."/>
            <person name="Bonatelli M.L."/>
            <person name="Correr F.H."/>
            <person name="Franceschini L.M."/>
            <person name="Leite T.F."/>
            <person name="Margarido G.R.A."/>
            <person name="Almeida C.A."/>
            <person name="Ferrarezi J.A."/>
            <person name="Labate C.A."/>
        </authorList>
    </citation>
    <scope>NUCLEOTIDE SEQUENCE</scope>
    <source>
        <strain evidence="1">MF-1</strain>
    </source>
</reference>
<dbReference type="AlphaFoldDB" id="A0A9Q3HBM8"/>
<gene>
    <name evidence="1" type="ORF">O181_039103</name>
</gene>
<protein>
    <submittedName>
        <fullName evidence="1">Uncharacterized protein</fullName>
    </submittedName>
</protein>
<organism evidence="1 2">
    <name type="scientific">Austropuccinia psidii MF-1</name>
    <dbReference type="NCBI Taxonomy" id="1389203"/>
    <lineage>
        <taxon>Eukaryota</taxon>
        <taxon>Fungi</taxon>
        <taxon>Dikarya</taxon>
        <taxon>Basidiomycota</taxon>
        <taxon>Pucciniomycotina</taxon>
        <taxon>Pucciniomycetes</taxon>
        <taxon>Pucciniales</taxon>
        <taxon>Sphaerophragmiaceae</taxon>
        <taxon>Austropuccinia</taxon>
    </lineage>
</organism>
<sequence>MRGENKAPGKISHQSSAIDFTSRHDNVNCHMCHMRVSLKAQTHFNTIHNVWVITAHGANHQFGMLTFVHEHTSAPPTGHLTPLPCLLSRFNWLLHPLLILSDA</sequence>
<evidence type="ECO:0000313" key="2">
    <source>
        <dbReference type="Proteomes" id="UP000765509"/>
    </source>
</evidence>
<evidence type="ECO:0000313" key="1">
    <source>
        <dbReference type="EMBL" id="MBW0499388.1"/>
    </source>
</evidence>